<dbReference type="AlphaFoldDB" id="K0RGL8"/>
<keyword evidence="2" id="KW-1185">Reference proteome</keyword>
<reference evidence="1 2" key="1">
    <citation type="journal article" date="2012" name="Genome Biol.">
        <title>Genome and low-iron response of an oceanic diatom adapted to chronic iron limitation.</title>
        <authorList>
            <person name="Lommer M."/>
            <person name="Specht M."/>
            <person name="Roy A.S."/>
            <person name="Kraemer L."/>
            <person name="Andreson R."/>
            <person name="Gutowska M.A."/>
            <person name="Wolf J."/>
            <person name="Bergner S.V."/>
            <person name="Schilhabel M.B."/>
            <person name="Klostermeier U.C."/>
            <person name="Beiko R.G."/>
            <person name="Rosenstiel P."/>
            <person name="Hippler M."/>
            <person name="Laroche J."/>
        </authorList>
    </citation>
    <scope>NUCLEOTIDE SEQUENCE [LARGE SCALE GENOMIC DNA]</scope>
    <source>
        <strain evidence="1 2">CCMP1005</strain>
    </source>
</reference>
<comment type="caution">
    <text evidence="1">The sequence shown here is derived from an EMBL/GenBank/DDBJ whole genome shotgun (WGS) entry which is preliminary data.</text>
</comment>
<evidence type="ECO:0000313" key="2">
    <source>
        <dbReference type="Proteomes" id="UP000266841"/>
    </source>
</evidence>
<gene>
    <name evidence="1" type="ORF">THAOC_29371</name>
</gene>
<evidence type="ECO:0000313" key="1">
    <source>
        <dbReference type="EMBL" id="EJK51454.1"/>
    </source>
</evidence>
<accession>K0RGL8</accession>
<sequence>MMFGVLAWSVGVARWTKGKAGSSVAIKMFKLTMMTLTAISTIPRATSFVESRRSALQEVLASCDDARAELRYLLRQDDIGNAGGSDLLDCLLAAQKATDSWFNLIDERDTKLALDAVSKER</sequence>
<name>K0RGL8_THAOC</name>
<proteinExistence type="predicted"/>
<protein>
    <submittedName>
        <fullName evidence="1">Uncharacterized protein</fullName>
    </submittedName>
</protein>
<dbReference type="EMBL" id="AGNL01041607">
    <property type="protein sequence ID" value="EJK51454.1"/>
    <property type="molecule type" value="Genomic_DNA"/>
</dbReference>
<organism evidence="1 2">
    <name type="scientific">Thalassiosira oceanica</name>
    <name type="common">Marine diatom</name>
    <dbReference type="NCBI Taxonomy" id="159749"/>
    <lineage>
        <taxon>Eukaryota</taxon>
        <taxon>Sar</taxon>
        <taxon>Stramenopiles</taxon>
        <taxon>Ochrophyta</taxon>
        <taxon>Bacillariophyta</taxon>
        <taxon>Coscinodiscophyceae</taxon>
        <taxon>Thalassiosirophycidae</taxon>
        <taxon>Thalassiosirales</taxon>
        <taxon>Thalassiosiraceae</taxon>
        <taxon>Thalassiosira</taxon>
    </lineage>
</organism>
<dbReference type="Proteomes" id="UP000266841">
    <property type="component" value="Unassembled WGS sequence"/>
</dbReference>